<dbReference type="InterPro" id="IPR029058">
    <property type="entry name" value="AB_hydrolase_fold"/>
</dbReference>
<dbReference type="Proteomes" id="UP000054270">
    <property type="component" value="Unassembled WGS sequence"/>
</dbReference>
<dbReference type="OMA" id="YNGRDME"/>
<feature type="domain" description="Fungal lipase-type" evidence="5">
    <location>
        <begin position="126"/>
        <end position="271"/>
    </location>
</feature>
<comment type="catalytic activity">
    <reaction evidence="4">
        <text>a monoacylglycerol + H2O = glycerol + a fatty acid + H(+)</text>
        <dbReference type="Rhea" id="RHEA:15245"/>
        <dbReference type="ChEBI" id="CHEBI:15377"/>
        <dbReference type="ChEBI" id="CHEBI:15378"/>
        <dbReference type="ChEBI" id="CHEBI:17408"/>
        <dbReference type="ChEBI" id="CHEBI:17754"/>
        <dbReference type="ChEBI" id="CHEBI:28868"/>
    </reaction>
</comment>
<dbReference type="PANTHER" id="PTHR45856">
    <property type="entry name" value="ALPHA/BETA-HYDROLASES SUPERFAMILY PROTEIN"/>
    <property type="match status" value="1"/>
</dbReference>
<dbReference type="InterPro" id="IPR051218">
    <property type="entry name" value="Sec_MonoDiacylglyc_Lipase"/>
</dbReference>
<dbReference type="AlphaFoldDB" id="A0A0D2NY08"/>
<sequence length="368" mass="41481">MSTMFSARKLVLTKEQRRLYASEKLVNFRWICKIAATYSPYILTERESLPENMYEGLAELGQFAELTYSAVPVEFLLKNFATLSQPGFPLDDFRALRDVILVDSVHGSCADLPVHIIYRPSTAQLIVAISGTTSVKHILLDLRALKTRHPSGQGSVHSGFWALFRGIQSPVLAGIRRGIAEHSPRELVLTGHSMGGSVACLLLTELLAHENELLPAHVQITVFGCPRVGDAKFVKYYRSLVALFRERRGAEMLKEYSIKAYNDGVPALPPARLGYRHCSQQPIYAVDGKMYKVPATECEHTLFHVRAATNSEATQWLFPKGGHNYYNGRNVEYLIKRITWLADARPAEEGWETRYTAILRRKKIYIPS</sequence>
<comment type="similarity">
    <text evidence="2">Belongs to the AB hydrolase superfamily. Lipase family. Class 3 subfamily.</text>
</comment>
<evidence type="ECO:0000256" key="4">
    <source>
        <dbReference type="ARBA" id="ARBA00048461"/>
    </source>
</evidence>
<proteinExistence type="inferred from homology"/>
<name>A0A0D2NY08_HYPSF</name>
<dbReference type="SUPFAM" id="SSF53474">
    <property type="entry name" value="alpha/beta-Hydrolases"/>
    <property type="match status" value="1"/>
</dbReference>
<gene>
    <name evidence="6" type="ORF">HYPSUDRAFT_187362</name>
</gene>
<dbReference type="InterPro" id="IPR002921">
    <property type="entry name" value="Fungal_lipase-type"/>
</dbReference>
<comment type="catalytic activity">
    <reaction evidence="3">
        <text>a diacylglycerol + H2O = a monoacylglycerol + a fatty acid + H(+)</text>
        <dbReference type="Rhea" id="RHEA:32731"/>
        <dbReference type="ChEBI" id="CHEBI:15377"/>
        <dbReference type="ChEBI" id="CHEBI:15378"/>
        <dbReference type="ChEBI" id="CHEBI:17408"/>
        <dbReference type="ChEBI" id="CHEBI:18035"/>
        <dbReference type="ChEBI" id="CHEBI:28868"/>
    </reaction>
</comment>
<accession>A0A0D2NY08</accession>
<evidence type="ECO:0000256" key="1">
    <source>
        <dbReference type="ARBA" id="ARBA00023157"/>
    </source>
</evidence>
<dbReference type="CDD" id="cd00519">
    <property type="entry name" value="Lipase_3"/>
    <property type="match status" value="1"/>
</dbReference>
<dbReference type="OrthoDB" id="426718at2759"/>
<dbReference type="Pfam" id="PF01764">
    <property type="entry name" value="Lipase_3"/>
    <property type="match status" value="1"/>
</dbReference>
<dbReference type="STRING" id="945553.A0A0D2NY08"/>
<evidence type="ECO:0000313" key="6">
    <source>
        <dbReference type="EMBL" id="KJA21371.1"/>
    </source>
</evidence>
<keyword evidence="7" id="KW-1185">Reference proteome</keyword>
<evidence type="ECO:0000256" key="2">
    <source>
        <dbReference type="ARBA" id="ARBA00043996"/>
    </source>
</evidence>
<organism evidence="6 7">
    <name type="scientific">Hypholoma sublateritium (strain FD-334 SS-4)</name>
    <dbReference type="NCBI Taxonomy" id="945553"/>
    <lineage>
        <taxon>Eukaryota</taxon>
        <taxon>Fungi</taxon>
        <taxon>Dikarya</taxon>
        <taxon>Basidiomycota</taxon>
        <taxon>Agaricomycotina</taxon>
        <taxon>Agaricomycetes</taxon>
        <taxon>Agaricomycetidae</taxon>
        <taxon>Agaricales</taxon>
        <taxon>Agaricineae</taxon>
        <taxon>Strophariaceae</taxon>
        <taxon>Hypholoma</taxon>
    </lineage>
</organism>
<dbReference type="EMBL" id="KN817558">
    <property type="protein sequence ID" value="KJA21371.1"/>
    <property type="molecule type" value="Genomic_DNA"/>
</dbReference>
<dbReference type="PANTHER" id="PTHR45856:SF24">
    <property type="entry name" value="FUNGAL LIPASE-LIKE DOMAIN-CONTAINING PROTEIN"/>
    <property type="match status" value="1"/>
</dbReference>
<evidence type="ECO:0000256" key="3">
    <source>
        <dbReference type="ARBA" id="ARBA00047591"/>
    </source>
</evidence>
<keyword evidence="1" id="KW-1015">Disulfide bond</keyword>
<dbReference type="GO" id="GO:0006629">
    <property type="term" value="P:lipid metabolic process"/>
    <property type="evidence" value="ECO:0007669"/>
    <property type="project" value="InterPro"/>
</dbReference>
<protein>
    <recommendedName>
        <fullName evidence="5">Fungal lipase-type domain-containing protein</fullName>
    </recommendedName>
</protein>
<evidence type="ECO:0000259" key="5">
    <source>
        <dbReference type="Pfam" id="PF01764"/>
    </source>
</evidence>
<evidence type="ECO:0000313" key="7">
    <source>
        <dbReference type="Proteomes" id="UP000054270"/>
    </source>
</evidence>
<reference evidence="7" key="1">
    <citation type="submission" date="2014-04" db="EMBL/GenBank/DDBJ databases">
        <title>Evolutionary Origins and Diversification of the Mycorrhizal Mutualists.</title>
        <authorList>
            <consortium name="DOE Joint Genome Institute"/>
            <consortium name="Mycorrhizal Genomics Consortium"/>
            <person name="Kohler A."/>
            <person name="Kuo A."/>
            <person name="Nagy L.G."/>
            <person name="Floudas D."/>
            <person name="Copeland A."/>
            <person name="Barry K.W."/>
            <person name="Cichocki N."/>
            <person name="Veneault-Fourrey C."/>
            <person name="LaButti K."/>
            <person name="Lindquist E.A."/>
            <person name="Lipzen A."/>
            <person name="Lundell T."/>
            <person name="Morin E."/>
            <person name="Murat C."/>
            <person name="Riley R."/>
            <person name="Ohm R."/>
            <person name="Sun H."/>
            <person name="Tunlid A."/>
            <person name="Henrissat B."/>
            <person name="Grigoriev I.V."/>
            <person name="Hibbett D.S."/>
            <person name="Martin F."/>
        </authorList>
    </citation>
    <scope>NUCLEOTIDE SEQUENCE [LARGE SCALE GENOMIC DNA]</scope>
    <source>
        <strain evidence="7">FD-334 SS-4</strain>
    </source>
</reference>
<dbReference type="Gene3D" id="3.40.50.1820">
    <property type="entry name" value="alpha/beta hydrolase"/>
    <property type="match status" value="1"/>
</dbReference>